<dbReference type="PRINTS" id="PR00369">
    <property type="entry name" value="FLAVODOXIN"/>
</dbReference>
<comment type="caution">
    <text evidence="11">The sequence shown here is derived from an EMBL/GenBank/DDBJ whole genome shotgun (WGS) entry which is preliminary data.</text>
</comment>
<dbReference type="Proteomes" id="UP000015354">
    <property type="component" value="Unassembled WGS sequence"/>
</dbReference>
<dbReference type="GO" id="GO:0050660">
    <property type="term" value="F:flavin adenine dinucleotide binding"/>
    <property type="evidence" value="ECO:0007669"/>
    <property type="project" value="TreeGrafter"/>
</dbReference>
<dbReference type="AlphaFoldDB" id="S9TXF3"/>
<dbReference type="InterPro" id="IPR017938">
    <property type="entry name" value="Riboflavin_synthase-like_b-brl"/>
</dbReference>
<dbReference type="Pfam" id="PF00175">
    <property type="entry name" value="NAD_binding_1"/>
    <property type="match status" value="1"/>
</dbReference>
<dbReference type="InterPro" id="IPR001094">
    <property type="entry name" value="Flavdoxin-like"/>
</dbReference>
<dbReference type="Gene3D" id="1.20.990.10">
    <property type="entry name" value="NADPH-cytochrome p450 Reductase, Chain A, domain 3"/>
    <property type="match status" value="1"/>
</dbReference>
<keyword evidence="8" id="KW-0472">Membrane</keyword>
<dbReference type="InterPro" id="IPR023173">
    <property type="entry name" value="NADPH_Cyt_P450_Rdtase_alpha"/>
</dbReference>
<dbReference type="SUPFAM" id="SSF52343">
    <property type="entry name" value="Ferredoxin reductase-like, C-terminal NADP-linked domain"/>
    <property type="match status" value="1"/>
</dbReference>
<keyword evidence="12" id="KW-1185">Reference proteome</keyword>
<dbReference type="Gene3D" id="3.40.50.80">
    <property type="entry name" value="Nucleotide-binding domain of ferredoxin-NADP reductase (FNR) module"/>
    <property type="match status" value="1"/>
</dbReference>
<keyword evidence="4" id="KW-0288">FMN</keyword>
<feature type="domain" description="Flavodoxin-like" evidence="9">
    <location>
        <begin position="3"/>
        <end position="147"/>
    </location>
</feature>
<dbReference type="PANTHER" id="PTHR19384:SF10">
    <property type="entry name" value="NADPH-DEPENDENT DIFLAVIN OXIDOREDUCTASE 1"/>
    <property type="match status" value="1"/>
</dbReference>
<evidence type="ECO:0000313" key="12">
    <source>
        <dbReference type="Proteomes" id="UP000015354"/>
    </source>
</evidence>
<sequence length="666" mass="73630">MTLYILYGTQAGNAERIAQRVARYAVKRGAAQVHCLPAEETSIQDWGTWGAPVLFISATANQGNAPITLQKTWNQLQKPSAPSLAGLRYAVYGIGDSIYGRFNFFGEMLHKRLQELGGAPLLPCILGDESDRFGLDETLMPWCWTVWVKLGYVPEEDPVAAGEAIRSPLKEGADDTPLFPLFDVRPAAQGAAPALGADAALAGTEGEAMAVPRMEPMYTLRVLRNALLTAAGHFQHVRHLELRPETLSCAAADGGAAAPVTAPIPYLAGDALSVYCANVPAQVEALLQRLGYAGDEVVTVTPDTTHGIVASRAEPFLHRAMTVRYLLTYYVDLNAVASQEFLWMLGLHVVGDDEGSVEVRERLLELSSARHIDEFLQYSHREKRNVIEVLHDFKMVTPSLAHFLTFACPMRPRYYDISSAPGLDGDVVHLTVAQLQLKTPLKREREGLCSSHLVRAAEQSRVQAGLWQGTLEMPEEPAPLLFMATSTGIAPVRSIIRTCAADPKWKEMPIYLFYGCRFSEKDYLYGEEWERLKEERMPNLQVVTAFSRDTDTKVYVQHRVAEHAKLVASLLLAGSPDAKLDDGNRSTFFFLCGNANEMPVAVQGVFQTIITEVVYPDQVEKILSLNKRMTGENVGYRNTGTNPFGPYVVGLICFFFFTYLLTNVSY</sequence>
<dbReference type="GO" id="GO:0010181">
    <property type="term" value="F:FMN binding"/>
    <property type="evidence" value="ECO:0007669"/>
    <property type="project" value="InterPro"/>
</dbReference>
<keyword evidence="8" id="KW-1133">Transmembrane helix</keyword>
<dbReference type="GO" id="GO:0005829">
    <property type="term" value="C:cytosol"/>
    <property type="evidence" value="ECO:0007669"/>
    <property type="project" value="TreeGrafter"/>
</dbReference>
<evidence type="ECO:0000256" key="3">
    <source>
        <dbReference type="ARBA" id="ARBA00022630"/>
    </source>
</evidence>
<dbReference type="InterPro" id="IPR001709">
    <property type="entry name" value="Flavoprot_Pyr_Nucl_cyt_Rdtase"/>
</dbReference>
<evidence type="ECO:0000256" key="8">
    <source>
        <dbReference type="SAM" id="Phobius"/>
    </source>
</evidence>
<dbReference type="OrthoDB" id="1856718at2759"/>
<dbReference type="PROSITE" id="PS51384">
    <property type="entry name" value="FAD_FR"/>
    <property type="match status" value="1"/>
</dbReference>
<dbReference type="InterPro" id="IPR039261">
    <property type="entry name" value="FNR_nucleotide-bd"/>
</dbReference>
<name>S9TXF3_9TRYP</name>
<gene>
    <name evidence="11" type="ORF">STCU_08592</name>
</gene>
<evidence type="ECO:0000256" key="4">
    <source>
        <dbReference type="ARBA" id="ARBA00022643"/>
    </source>
</evidence>
<reference evidence="11 12" key="1">
    <citation type="journal article" date="2013" name="PLoS ONE">
        <title>Predicting the Proteins of Angomonas deanei, Strigomonas culicis and Their Respective Endosymbionts Reveals New Aspects of the Trypanosomatidae Family.</title>
        <authorList>
            <person name="Motta M.C."/>
            <person name="Martins A.C."/>
            <person name="de Souza S.S."/>
            <person name="Catta-Preta C.M."/>
            <person name="Silva R."/>
            <person name="Klein C.C."/>
            <person name="de Almeida L.G."/>
            <person name="de Lima Cunha O."/>
            <person name="Ciapina L.P."/>
            <person name="Brocchi M."/>
            <person name="Colabardini A.C."/>
            <person name="de Araujo Lima B."/>
            <person name="Machado C.R."/>
            <person name="de Almeida Soares C.M."/>
            <person name="Probst C.M."/>
            <person name="de Menezes C.B."/>
            <person name="Thompson C.E."/>
            <person name="Bartholomeu D.C."/>
            <person name="Gradia D.F."/>
            <person name="Pavoni D.P."/>
            <person name="Grisard E.C."/>
            <person name="Fantinatti-Garboggini F."/>
            <person name="Marchini F.K."/>
            <person name="Rodrigues-Luiz G.F."/>
            <person name="Wagner G."/>
            <person name="Goldman G.H."/>
            <person name="Fietto J.L."/>
            <person name="Elias M.C."/>
            <person name="Goldman M.H."/>
            <person name="Sagot M.F."/>
            <person name="Pereira M."/>
            <person name="Stoco P.H."/>
            <person name="de Mendonca-Neto R.P."/>
            <person name="Teixeira S.M."/>
            <person name="Maciel T.E."/>
            <person name="de Oliveira Mendes T.A."/>
            <person name="Urmenyi T.P."/>
            <person name="de Souza W."/>
            <person name="Schenkman S."/>
            <person name="de Vasconcelos A.T."/>
        </authorList>
    </citation>
    <scope>NUCLEOTIDE SEQUENCE [LARGE SCALE GENOMIC DNA]</scope>
</reference>
<evidence type="ECO:0000256" key="2">
    <source>
        <dbReference type="ARBA" id="ARBA00001974"/>
    </source>
</evidence>
<dbReference type="InterPro" id="IPR003097">
    <property type="entry name" value="CysJ-like_FAD-binding"/>
</dbReference>
<evidence type="ECO:0000259" key="9">
    <source>
        <dbReference type="PROSITE" id="PS50902"/>
    </source>
</evidence>
<dbReference type="PROSITE" id="PS50902">
    <property type="entry name" value="FLAVODOXIN_LIKE"/>
    <property type="match status" value="1"/>
</dbReference>
<dbReference type="InterPro" id="IPR001433">
    <property type="entry name" value="OxRdtase_FAD/NAD-bd"/>
</dbReference>
<keyword evidence="5" id="KW-0274">FAD</keyword>
<dbReference type="InterPro" id="IPR008254">
    <property type="entry name" value="Flavodoxin/NO_synth"/>
</dbReference>
<feature type="domain" description="FAD-binding FR-type" evidence="10">
    <location>
        <begin position="215"/>
        <end position="474"/>
    </location>
</feature>
<dbReference type="InterPro" id="IPR029039">
    <property type="entry name" value="Flavoprotein-like_sf"/>
</dbReference>
<keyword evidence="8" id="KW-0812">Transmembrane</keyword>
<keyword evidence="3" id="KW-0285">Flavoprotein</keyword>
<evidence type="ECO:0000256" key="5">
    <source>
        <dbReference type="ARBA" id="ARBA00022827"/>
    </source>
</evidence>
<comment type="cofactor">
    <cofactor evidence="1">
        <name>FMN</name>
        <dbReference type="ChEBI" id="CHEBI:58210"/>
    </cofactor>
</comment>
<evidence type="ECO:0000256" key="7">
    <source>
        <dbReference type="ARBA" id="ARBA00023002"/>
    </source>
</evidence>
<dbReference type="SUPFAM" id="SSF52218">
    <property type="entry name" value="Flavoproteins"/>
    <property type="match status" value="1"/>
</dbReference>
<dbReference type="Pfam" id="PF00258">
    <property type="entry name" value="Flavodoxin_1"/>
    <property type="match status" value="1"/>
</dbReference>
<evidence type="ECO:0000259" key="10">
    <source>
        <dbReference type="PROSITE" id="PS51384"/>
    </source>
</evidence>
<dbReference type="Gene3D" id="2.40.30.10">
    <property type="entry name" value="Translation factors"/>
    <property type="match status" value="1"/>
</dbReference>
<dbReference type="EMBL" id="ATMH01008592">
    <property type="protein sequence ID" value="EPY21323.1"/>
    <property type="molecule type" value="Genomic_DNA"/>
</dbReference>
<dbReference type="Gene3D" id="3.40.50.360">
    <property type="match status" value="1"/>
</dbReference>
<dbReference type="SUPFAM" id="SSF63380">
    <property type="entry name" value="Riboflavin synthase domain-like"/>
    <property type="match status" value="1"/>
</dbReference>
<dbReference type="PRINTS" id="PR00371">
    <property type="entry name" value="FPNCR"/>
</dbReference>
<dbReference type="GO" id="GO:0016491">
    <property type="term" value="F:oxidoreductase activity"/>
    <property type="evidence" value="ECO:0007669"/>
    <property type="project" value="UniProtKB-KW"/>
</dbReference>
<organism evidence="11 12">
    <name type="scientific">Strigomonas culicis</name>
    <dbReference type="NCBI Taxonomy" id="28005"/>
    <lineage>
        <taxon>Eukaryota</taxon>
        <taxon>Discoba</taxon>
        <taxon>Euglenozoa</taxon>
        <taxon>Kinetoplastea</taxon>
        <taxon>Metakinetoplastina</taxon>
        <taxon>Trypanosomatida</taxon>
        <taxon>Trypanosomatidae</taxon>
        <taxon>Strigomonadinae</taxon>
        <taxon>Strigomonas</taxon>
    </lineage>
</organism>
<keyword evidence="7" id="KW-0560">Oxidoreductase</keyword>
<feature type="transmembrane region" description="Helical" evidence="8">
    <location>
        <begin position="644"/>
        <end position="662"/>
    </location>
</feature>
<proteinExistence type="predicted"/>
<dbReference type="InterPro" id="IPR017927">
    <property type="entry name" value="FAD-bd_FR_type"/>
</dbReference>
<evidence type="ECO:0000313" key="11">
    <source>
        <dbReference type="EMBL" id="EPY21323.1"/>
    </source>
</evidence>
<accession>S9TXF3</accession>
<comment type="cofactor">
    <cofactor evidence="2">
        <name>FAD</name>
        <dbReference type="ChEBI" id="CHEBI:57692"/>
    </cofactor>
</comment>
<dbReference type="PANTHER" id="PTHR19384">
    <property type="entry name" value="NITRIC OXIDE SYNTHASE-RELATED"/>
    <property type="match status" value="1"/>
</dbReference>
<protein>
    <submittedName>
        <fullName evidence="11">NADPH-cytochrome p450 reductase-like protein</fullName>
    </submittedName>
</protein>
<evidence type="ECO:0000256" key="1">
    <source>
        <dbReference type="ARBA" id="ARBA00001917"/>
    </source>
</evidence>
<evidence type="ECO:0000256" key="6">
    <source>
        <dbReference type="ARBA" id="ARBA00022857"/>
    </source>
</evidence>
<keyword evidence="6" id="KW-0521">NADP</keyword>
<dbReference type="Pfam" id="PF00667">
    <property type="entry name" value="FAD_binding_1"/>
    <property type="match status" value="1"/>
</dbReference>